<comment type="caution">
    <text evidence="2">The sequence shown here is derived from an EMBL/GenBank/DDBJ whole genome shotgun (WGS) entry which is preliminary data.</text>
</comment>
<evidence type="ECO:0000313" key="3">
    <source>
        <dbReference type="Proteomes" id="UP000304928"/>
    </source>
</evidence>
<dbReference type="EMBL" id="QZAR01000038">
    <property type="protein sequence ID" value="THW92331.1"/>
    <property type="molecule type" value="Genomic_DNA"/>
</dbReference>
<accession>A0A4S9BG98</accession>
<dbReference type="AlphaFoldDB" id="A0A4S9BG98"/>
<sequence length="323" mass="36006">MLSTTTYLLFLDLVVKAIATPILSLSLAPKHLTIAQSFANGSTAVLVQFEGNSAYSAWFEEMARSPELDEEEAYEPALKEALGAVQSAVNHILDQPAQISIVTCPLSHRKSALEAMSQLDFLMSFDPYVIQYQTSYSALHYAYQLGKCEIVGLSENCDPEDIFGAALWVDFNAASLRISLLDFSEYGCIRHETSDAIFIDDVAFPKDELEQPAKFLETAFEDFLDGYTVVTEFQVRSHHEFVPLRSKIAAIVVSGDPLPQYLEMFRDAVDHVSPELTGRIRDSIPPSEAMAIGAATRGRLIWEHPEWFAIHEQNIVATPHEEL</sequence>
<protein>
    <submittedName>
        <fullName evidence="2">Uncharacterized protein</fullName>
    </submittedName>
</protein>
<gene>
    <name evidence="2" type="ORF">D6D15_03214</name>
</gene>
<dbReference type="Proteomes" id="UP000304928">
    <property type="component" value="Unassembled WGS sequence"/>
</dbReference>
<feature type="chain" id="PRO_5020398592" evidence="1">
    <location>
        <begin position="20"/>
        <end position="323"/>
    </location>
</feature>
<reference evidence="2 3" key="1">
    <citation type="submission" date="2018-10" db="EMBL/GenBank/DDBJ databases">
        <title>Fifty Aureobasidium pullulans genomes reveal a recombining polyextremotolerant generalist.</title>
        <authorList>
            <person name="Gostincar C."/>
            <person name="Turk M."/>
            <person name="Zajc J."/>
            <person name="Gunde-Cimerman N."/>
        </authorList>
    </citation>
    <scope>NUCLEOTIDE SEQUENCE [LARGE SCALE GENOMIC DNA]</scope>
    <source>
        <strain evidence="2 3">EXF-10507</strain>
    </source>
</reference>
<evidence type="ECO:0000256" key="1">
    <source>
        <dbReference type="SAM" id="SignalP"/>
    </source>
</evidence>
<evidence type="ECO:0000313" key="2">
    <source>
        <dbReference type="EMBL" id="THW92331.1"/>
    </source>
</evidence>
<organism evidence="2 3">
    <name type="scientific">Aureobasidium pullulans</name>
    <name type="common">Black yeast</name>
    <name type="synonym">Pullularia pullulans</name>
    <dbReference type="NCBI Taxonomy" id="5580"/>
    <lineage>
        <taxon>Eukaryota</taxon>
        <taxon>Fungi</taxon>
        <taxon>Dikarya</taxon>
        <taxon>Ascomycota</taxon>
        <taxon>Pezizomycotina</taxon>
        <taxon>Dothideomycetes</taxon>
        <taxon>Dothideomycetidae</taxon>
        <taxon>Dothideales</taxon>
        <taxon>Saccotheciaceae</taxon>
        <taxon>Aureobasidium</taxon>
    </lineage>
</organism>
<feature type="signal peptide" evidence="1">
    <location>
        <begin position="1"/>
        <end position="19"/>
    </location>
</feature>
<keyword evidence="1" id="KW-0732">Signal</keyword>
<proteinExistence type="predicted"/>
<name>A0A4S9BG98_AURPU</name>